<dbReference type="STRING" id="1230454.C461_09522"/>
<comment type="caution">
    <text evidence="2">The sequence shown here is derived from an EMBL/GenBank/DDBJ whole genome shotgun (WGS) entry which is preliminary data.</text>
</comment>
<dbReference type="EMBL" id="AOJI01000024">
    <property type="protein sequence ID" value="EMA66987.1"/>
    <property type="molecule type" value="Genomic_DNA"/>
</dbReference>
<name>M0PA20_9EURY</name>
<proteinExistence type="predicted"/>
<accession>M0PA20</accession>
<dbReference type="PATRIC" id="fig|1230454.4.peg.1918"/>
<organism evidence="2 3">
    <name type="scientific">Halorubrum aidingense JCM 13560</name>
    <dbReference type="NCBI Taxonomy" id="1230454"/>
    <lineage>
        <taxon>Archaea</taxon>
        <taxon>Methanobacteriati</taxon>
        <taxon>Methanobacteriota</taxon>
        <taxon>Stenosarchaea group</taxon>
        <taxon>Halobacteria</taxon>
        <taxon>Halobacteriales</taxon>
        <taxon>Haloferacaceae</taxon>
        <taxon>Halorubrum</taxon>
    </lineage>
</organism>
<feature type="region of interest" description="Disordered" evidence="1">
    <location>
        <begin position="1"/>
        <end position="68"/>
    </location>
</feature>
<feature type="compositionally biased region" description="Basic and acidic residues" evidence="1">
    <location>
        <begin position="34"/>
        <end position="68"/>
    </location>
</feature>
<dbReference type="AlphaFoldDB" id="M0PA20"/>
<feature type="region of interest" description="Disordered" evidence="1">
    <location>
        <begin position="89"/>
        <end position="118"/>
    </location>
</feature>
<evidence type="ECO:0000313" key="2">
    <source>
        <dbReference type="EMBL" id="EMA66987.1"/>
    </source>
</evidence>
<dbReference type="Proteomes" id="UP000011575">
    <property type="component" value="Unassembled WGS sequence"/>
</dbReference>
<evidence type="ECO:0000256" key="1">
    <source>
        <dbReference type="SAM" id="MobiDB-lite"/>
    </source>
</evidence>
<gene>
    <name evidence="2" type="ORF">C461_09522</name>
</gene>
<evidence type="ECO:0000313" key="3">
    <source>
        <dbReference type="Proteomes" id="UP000011575"/>
    </source>
</evidence>
<feature type="compositionally biased region" description="Polar residues" evidence="1">
    <location>
        <begin position="14"/>
        <end position="29"/>
    </location>
</feature>
<sequence length="118" mass="13994">MIPDLPVERVNGQEEWNWNERQTARTTPDTPGDATDRRPGGDSRGDAREYPEAARRRADRLESELERKEQELQRVIERYERLLAKKNQQLADRTKQNTDRDRQSTVRDVLSRYAGDRW</sequence>
<keyword evidence="3" id="KW-1185">Reference proteome</keyword>
<feature type="compositionally biased region" description="Basic and acidic residues" evidence="1">
    <location>
        <begin position="92"/>
        <end position="105"/>
    </location>
</feature>
<protein>
    <submittedName>
        <fullName evidence="2">Uncharacterized protein</fullName>
    </submittedName>
</protein>
<reference evidence="2 3" key="1">
    <citation type="journal article" date="2014" name="PLoS Genet.">
        <title>Phylogenetically driven sequencing of extremely halophilic archaea reveals strategies for static and dynamic osmo-response.</title>
        <authorList>
            <person name="Becker E.A."/>
            <person name="Seitzer P.M."/>
            <person name="Tritt A."/>
            <person name="Larsen D."/>
            <person name="Krusor M."/>
            <person name="Yao A.I."/>
            <person name="Wu D."/>
            <person name="Madern D."/>
            <person name="Eisen J.A."/>
            <person name="Darling A.E."/>
            <person name="Facciotti M.T."/>
        </authorList>
    </citation>
    <scope>NUCLEOTIDE SEQUENCE [LARGE SCALE GENOMIC DNA]</scope>
    <source>
        <strain evidence="2 3">JCM 13560</strain>
    </source>
</reference>